<protein>
    <submittedName>
        <fullName evidence="3">Uncharacterized protein</fullName>
    </submittedName>
</protein>
<reference evidence="3" key="1">
    <citation type="submission" date="2015-10" db="EMBL/GenBank/DDBJ databases">
        <authorList>
            <person name="Gilbert D.G."/>
        </authorList>
    </citation>
    <scope>NUCLEOTIDE SEQUENCE</scope>
    <source>
        <strain evidence="3">Phyl III-seqv23</strain>
    </source>
</reference>
<gene>
    <name evidence="1" type="ORF">PSS4_v1_60035</name>
    <name evidence="2" type="ORF">RUN1985_v1_760091</name>
    <name evidence="3" type="ORF">TO10_v1_130087</name>
</gene>
<accession>A0A0S4WCI0</accession>
<evidence type="ECO:0000313" key="1">
    <source>
        <dbReference type="EMBL" id="CUV16277.1"/>
    </source>
</evidence>
<proteinExistence type="predicted"/>
<dbReference type="EMBL" id="LN899824">
    <property type="protein sequence ID" value="CUV30974.1"/>
    <property type="molecule type" value="Genomic_DNA"/>
</dbReference>
<organism evidence="3">
    <name type="scientific">Ralstonia solanacearum</name>
    <name type="common">Pseudomonas solanacearum</name>
    <dbReference type="NCBI Taxonomy" id="305"/>
    <lineage>
        <taxon>Bacteria</taxon>
        <taxon>Pseudomonadati</taxon>
        <taxon>Pseudomonadota</taxon>
        <taxon>Betaproteobacteria</taxon>
        <taxon>Burkholderiales</taxon>
        <taxon>Burkholderiaceae</taxon>
        <taxon>Ralstonia</taxon>
        <taxon>Ralstonia solanacearum species complex</taxon>
    </lineage>
</organism>
<dbReference type="EMBL" id="LN899821">
    <property type="protein sequence ID" value="CUV16277.1"/>
    <property type="molecule type" value="Genomic_DNA"/>
</dbReference>
<evidence type="ECO:0000313" key="2">
    <source>
        <dbReference type="EMBL" id="CUV30974.1"/>
    </source>
</evidence>
<dbReference type="AlphaFoldDB" id="A0A0S4WCI0"/>
<sequence>MTKPHARNSGPLRGFADQFGWLVTVNGQA</sequence>
<dbReference type="EMBL" id="LN899827">
    <property type="protein sequence ID" value="CUV44175.1"/>
    <property type="molecule type" value="Genomic_DNA"/>
</dbReference>
<evidence type="ECO:0000313" key="3">
    <source>
        <dbReference type="EMBL" id="CUV44175.1"/>
    </source>
</evidence>
<name>A0A0S4WCI0_RALSL</name>